<dbReference type="InterPro" id="IPR036390">
    <property type="entry name" value="WH_DNA-bd_sf"/>
</dbReference>
<dbReference type="GeneID" id="7198226"/>
<dbReference type="GO" id="GO:0003700">
    <property type="term" value="F:DNA-binding transcription factor activity"/>
    <property type="evidence" value="ECO:0007669"/>
    <property type="project" value="InterPro"/>
</dbReference>
<dbReference type="SUPFAM" id="SSF46785">
    <property type="entry name" value="Winged helix' DNA-binding domain"/>
    <property type="match status" value="1"/>
</dbReference>
<evidence type="ECO:0000256" key="1">
    <source>
        <dbReference type="ARBA" id="ARBA00004123"/>
    </source>
</evidence>
<accession>B7GB12</accession>
<sequence>MVFYRASTFAPESKERHTEGYKVTPPFKNELQDGFPNNQYFRHSFQLDDLPSPDSLLQRSNISNTGDCRIASFRHPVHANIVNPSHFRSVSNNGHTIADQVCLGDYGIDMMSTQRLNEQICFSEIPPRMVVNHKYFDHYRDAVNFNVQPSKPESTSNPKHPFRGGVAVHFPERLFEMLDRVEELGMSHIVSWQPHGRSFLVHKPKEFVSAIMPHFFRQSKFTSFQRQLNLYGFVRLTVGKDSGSYYHELFLRGCPMLCRCIVRRRIKGNGVKPAPSPSTEPDFYSMERCESTGPKTENDTLDTQKNEPGPHQDCRHLNEDIHFSCTPARIEDQMMPVPICPTEPENWMQPNRRLFELLAKATSMDTHIYDELDSVYRELDIPVPDPLFEIDLTVATVDDF</sequence>
<dbReference type="Proteomes" id="UP000000759">
    <property type="component" value="Chromosome 23"/>
</dbReference>
<evidence type="ECO:0000259" key="6">
    <source>
        <dbReference type="SMART" id="SM00415"/>
    </source>
</evidence>
<reference evidence="8" key="2">
    <citation type="submission" date="2008-08" db="EMBL/GenBank/DDBJ databases">
        <authorList>
            <consortium name="Diatom Consortium"/>
            <person name="Grigoriev I."/>
            <person name="Grimwood J."/>
            <person name="Kuo A."/>
            <person name="Otillar R.P."/>
            <person name="Salamov A."/>
            <person name="Detter J.C."/>
            <person name="Lindquist E."/>
            <person name="Shapiro H."/>
            <person name="Lucas S."/>
            <person name="Glavina del Rio T."/>
            <person name="Pitluck S."/>
            <person name="Rokhsar D."/>
            <person name="Bowler C."/>
        </authorList>
    </citation>
    <scope>GENOME REANNOTATION</scope>
    <source>
        <strain evidence="8">CCAP 1055/1</strain>
    </source>
</reference>
<name>B7GB12_PHATC</name>
<reference evidence="7 8" key="1">
    <citation type="journal article" date="2008" name="Nature">
        <title>The Phaeodactylum genome reveals the evolutionary history of diatom genomes.</title>
        <authorList>
            <person name="Bowler C."/>
            <person name="Allen A.E."/>
            <person name="Badger J.H."/>
            <person name="Grimwood J."/>
            <person name="Jabbari K."/>
            <person name="Kuo A."/>
            <person name="Maheswari U."/>
            <person name="Martens C."/>
            <person name="Maumus F."/>
            <person name="Otillar R.P."/>
            <person name="Rayko E."/>
            <person name="Salamov A."/>
            <person name="Vandepoele K."/>
            <person name="Beszteri B."/>
            <person name="Gruber A."/>
            <person name="Heijde M."/>
            <person name="Katinka M."/>
            <person name="Mock T."/>
            <person name="Valentin K."/>
            <person name="Verret F."/>
            <person name="Berges J.A."/>
            <person name="Brownlee C."/>
            <person name="Cadoret J.P."/>
            <person name="Chiovitti A."/>
            <person name="Choi C.J."/>
            <person name="Coesel S."/>
            <person name="De Martino A."/>
            <person name="Detter J.C."/>
            <person name="Durkin C."/>
            <person name="Falciatore A."/>
            <person name="Fournet J."/>
            <person name="Haruta M."/>
            <person name="Huysman M.J."/>
            <person name="Jenkins B.D."/>
            <person name="Jiroutova K."/>
            <person name="Jorgensen R.E."/>
            <person name="Joubert Y."/>
            <person name="Kaplan A."/>
            <person name="Kroger N."/>
            <person name="Kroth P.G."/>
            <person name="La Roche J."/>
            <person name="Lindquist E."/>
            <person name="Lommer M."/>
            <person name="Martin-Jezequel V."/>
            <person name="Lopez P.J."/>
            <person name="Lucas S."/>
            <person name="Mangogna M."/>
            <person name="McGinnis K."/>
            <person name="Medlin L.K."/>
            <person name="Montsant A."/>
            <person name="Oudot-Le Secq M.P."/>
            <person name="Napoli C."/>
            <person name="Obornik M."/>
            <person name="Parker M.S."/>
            <person name="Petit J.L."/>
            <person name="Porcel B.M."/>
            <person name="Poulsen N."/>
            <person name="Robison M."/>
            <person name="Rychlewski L."/>
            <person name="Rynearson T.A."/>
            <person name="Schmutz J."/>
            <person name="Shapiro H."/>
            <person name="Siaut M."/>
            <person name="Stanley M."/>
            <person name="Sussman M.R."/>
            <person name="Taylor A.R."/>
            <person name="Vardi A."/>
            <person name="von Dassow P."/>
            <person name="Vyverman W."/>
            <person name="Willis A."/>
            <person name="Wyrwicz L.S."/>
            <person name="Rokhsar D.S."/>
            <person name="Weissenbach J."/>
            <person name="Armbrust E.V."/>
            <person name="Green B.R."/>
            <person name="Van de Peer Y."/>
            <person name="Grigoriev I.V."/>
        </authorList>
    </citation>
    <scope>NUCLEOTIDE SEQUENCE [LARGE SCALE GENOMIC DNA]</scope>
    <source>
        <strain evidence="7 8">CCAP 1055/1</strain>
    </source>
</reference>
<organism evidence="7 8">
    <name type="scientific">Phaeodactylum tricornutum (strain CCAP 1055/1)</name>
    <dbReference type="NCBI Taxonomy" id="556484"/>
    <lineage>
        <taxon>Eukaryota</taxon>
        <taxon>Sar</taxon>
        <taxon>Stramenopiles</taxon>
        <taxon>Ochrophyta</taxon>
        <taxon>Bacillariophyta</taxon>
        <taxon>Bacillariophyceae</taxon>
        <taxon>Bacillariophycidae</taxon>
        <taxon>Naviculales</taxon>
        <taxon>Phaeodactylaceae</taxon>
        <taxon>Phaeodactylum</taxon>
    </lineage>
</organism>
<dbReference type="EMBL" id="CM000625">
    <property type="protein sequence ID" value="EEC44132.1"/>
    <property type="molecule type" value="Genomic_DNA"/>
</dbReference>
<dbReference type="RefSeq" id="XP_002184383.1">
    <property type="nucleotide sequence ID" value="XM_002184347.1"/>
</dbReference>
<dbReference type="InParanoid" id="B7GB12"/>
<dbReference type="PRINTS" id="PR00056">
    <property type="entry name" value="HSFDOMAIN"/>
</dbReference>
<dbReference type="KEGG" id="pti:PHATRDRAFT_49557"/>
<evidence type="ECO:0000256" key="5">
    <source>
        <dbReference type="SAM" id="MobiDB-lite"/>
    </source>
</evidence>
<keyword evidence="3" id="KW-0539">Nucleus</keyword>
<evidence type="ECO:0000256" key="3">
    <source>
        <dbReference type="ARBA" id="ARBA00023242"/>
    </source>
</evidence>
<dbReference type="GO" id="GO:0043565">
    <property type="term" value="F:sequence-specific DNA binding"/>
    <property type="evidence" value="ECO:0007669"/>
    <property type="project" value="InterPro"/>
</dbReference>
<dbReference type="InterPro" id="IPR000232">
    <property type="entry name" value="HSF_DNA-bd"/>
</dbReference>
<gene>
    <name evidence="7" type="ORF">PHATRDRAFT_49557</name>
</gene>
<dbReference type="OrthoDB" id="60033at2759"/>
<keyword evidence="8" id="KW-1185">Reference proteome</keyword>
<comment type="similarity">
    <text evidence="4">Belongs to the HSF family.</text>
</comment>
<feature type="compositionally biased region" description="Basic and acidic residues" evidence="5">
    <location>
        <begin position="285"/>
        <end position="312"/>
    </location>
</feature>
<proteinExistence type="inferred from homology"/>
<evidence type="ECO:0000256" key="4">
    <source>
        <dbReference type="RuleBase" id="RU004020"/>
    </source>
</evidence>
<dbReference type="Gene3D" id="1.10.10.10">
    <property type="entry name" value="Winged helix-like DNA-binding domain superfamily/Winged helix DNA-binding domain"/>
    <property type="match status" value="1"/>
</dbReference>
<dbReference type="eggNOG" id="KOG0627">
    <property type="taxonomic scope" value="Eukaryota"/>
</dbReference>
<protein>
    <recommendedName>
        <fullName evidence="6">HSF-type DNA-binding domain-containing protein</fullName>
    </recommendedName>
</protein>
<dbReference type="GO" id="GO:0005634">
    <property type="term" value="C:nucleus"/>
    <property type="evidence" value="ECO:0007669"/>
    <property type="project" value="UniProtKB-SubCell"/>
</dbReference>
<evidence type="ECO:0000313" key="8">
    <source>
        <dbReference type="Proteomes" id="UP000000759"/>
    </source>
</evidence>
<dbReference type="InterPro" id="IPR036388">
    <property type="entry name" value="WH-like_DNA-bd_sf"/>
</dbReference>
<keyword evidence="2" id="KW-0238">DNA-binding</keyword>
<comment type="subcellular location">
    <subcellularLocation>
        <location evidence="1">Nucleus</location>
    </subcellularLocation>
</comment>
<dbReference type="PANTHER" id="PTHR10015">
    <property type="entry name" value="HEAT SHOCK TRANSCRIPTION FACTOR"/>
    <property type="match status" value="1"/>
</dbReference>
<dbReference type="PaxDb" id="2850-Phatr49557"/>
<dbReference type="FunFam" id="1.10.10.10:FF:000479">
    <property type="entry name" value="Predicted protein"/>
    <property type="match status" value="1"/>
</dbReference>
<dbReference type="HOGENOM" id="CLU_689772_0_0_1"/>
<dbReference type="PANTHER" id="PTHR10015:SF206">
    <property type="entry name" value="HSF-TYPE DNA-BINDING DOMAIN-CONTAINING PROTEIN"/>
    <property type="match status" value="1"/>
</dbReference>
<dbReference type="Pfam" id="PF00447">
    <property type="entry name" value="HSF_DNA-bind"/>
    <property type="match status" value="1"/>
</dbReference>
<evidence type="ECO:0000256" key="2">
    <source>
        <dbReference type="ARBA" id="ARBA00023125"/>
    </source>
</evidence>
<dbReference type="SMART" id="SM00415">
    <property type="entry name" value="HSF"/>
    <property type="match status" value="1"/>
</dbReference>
<dbReference type="AlphaFoldDB" id="B7GB12"/>
<feature type="region of interest" description="Disordered" evidence="5">
    <location>
        <begin position="269"/>
        <end position="312"/>
    </location>
</feature>
<feature type="domain" description="HSF-type DNA-binding" evidence="6">
    <location>
        <begin position="166"/>
        <end position="264"/>
    </location>
</feature>
<evidence type="ECO:0000313" key="7">
    <source>
        <dbReference type="EMBL" id="EEC44132.1"/>
    </source>
</evidence>